<evidence type="ECO:0000313" key="2">
    <source>
        <dbReference type="EMBL" id="SFH18829.1"/>
    </source>
</evidence>
<dbReference type="InterPro" id="IPR025250">
    <property type="entry name" value="DUF4199"/>
</dbReference>
<evidence type="ECO:0008006" key="4">
    <source>
        <dbReference type="Google" id="ProtNLM"/>
    </source>
</evidence>
<evidence type="ECO:0000313" key="3">
    <source>
        <dbReference type="Proteomes" id="UP000198724"/>
    </source>
</evidence>
<dbReference type="Pfam" id="PF13858">
    <property type="entry name" value="DUF4199"/>
    <property type="match status" value="1"/>
</dbReference>
<feature type="transmembrane region" description="Helical" evidence="1">
    <location>
        <begin position="12"/>
        <end position="36"/>
    </location>
</feature>
<feature type="transmembrane region" description="Helical" evidence="1">
    <location>
        <begin position="144"/>
        <end position="167"/>
    </location>
</feature>
<feature type="transmembrane region" description="Helical" evidence="1">
    <location>
        <begin position="42"/>
        <end position="60"/>
    </location>
</feature>
<keyword evidence="1" id="KW-1133">Transmembrane helix</keyword>
<protein>
    <recommendedName>
        <fullName evidence="4">DUF4199 domain-containing protein</fullName>
    </recommendedName>
</protein>
<name>A0A1I2Y0E4_9BACT</name>
<dbReference type="Proteomes" id="UP000198724">
    <property type="component" value="Unassembled WGS sequence"/>
</dbReference>
<gene>
    <name evidence="2" type="ORF">SAMN05421739_1075</name>
</gene>
<dbReference type="AlphaFoldDB" id="A0A1I2Y0E4"/>
<reference evidence="3" key="1">
    <citation type="submission" date="2016-10" db="EMBL/GenBank/DDBJ databases">
        <authorList>
            <person name="Varghese N."/>
            <person name="Submissions S."/>
        </authorList>
    </citation>
    <scope>NUCLEOTIDE SEQUENCE [LARGE SCALE GENOMIC DNA]</scope>
    <source>
        <strain evidence="3">LP51</strain>
    </source>
</reference>
<keyword evidence="3" id="KW-1185">Reference proteome</keyword>
<feature type="transmembrane region" description="Helical" evidence="1">
    <location>
        <begin position="72"/>
        <end position="98"/>
    </location>
</feature>
<evidence type="ECO:0000256" key="1">
    <source>
        <dbReference type="SAM" id="Phobius"/>
    </source>
</evidence>
<keyword evidence="1" id="KW-0812">Transmembrane</keyword>
<dbReference type="STRING" id="1436961.SAMN05421739_1075"/>
<sequence>MTTMTEKQPSVGAAALKWGFIFGLIGVVYTLVLMVADLMMNPWLSSLTYLIVAAGIAVAMKNYREENNGFMSYGQGLGIGAIVSFLFGLVTGIFSWVYTNFIDTEYMSRMMEKQRVQMLEQGLTDEQIDAAMALTENFKGPLTAIFGSAIVMLIIGFILSLIIAAIMKRTRPEFE</sequence>
<accession>A0A1I2Y0E4</accession>
<dbReference type="EMBL" id="FOOT01000007">
    <property type="protein sequence ID" value="SFH18829.1"/>
    <property type="molecule type" value="Genomic_DNA"/>
</dbReference>
<keyword evidence="1" id="KW-0472">Membrane</keyword>
<organism evidence="2 3">
    <name type="scientific">Pontibacter chinhatensis</name>
    <dbReference type="NCBI Taxonomy" id="1436961"/>
    <lineage>
        <taxon>Bacteria</taxon>
        <taxon>Pseudomonadati</taxon>
        <taxon>Bacteroidota</taxon>
        <taxon>Cytophagia</taxon>
        <taxon>Cytophagales</taxon>
        <taxon>Hymenobacteraceae</taxon>
        <taxon>Pontibacter</taxon>
    </lineage>
</organism>
<proteinExistence type="predicted"/>